<feature type="domain" description="Ubiquitin-like" evidence="2">
    <location>
        <begin position="131"/>
        <end position="206"/>
    </location>
</feature>
<evidence type="ECO:0000313" key="3">
    <source>
        <dbReference type="EMBL" id="KAK3267154.1"/>
    </source>
</evidence>
<dbReference type="CDD" id="cd17039">
    <property type="entry name" value="Ubl_ubiquitin_like"/>
    <property type="match status" value="1"/>
</dbReference>
<dbReference type="SUPFAM" id="SSF54236">
    <property type="entry name" value="Ubiquitin-like"/>
    <property type="match status" value="1"/>
</dbReference>
<dbReference type="InterPro" id="IPR000626">
    <property type="entry name" value="Ubiquitin-like_dom"/>
</dbReference>
<dbReference type="Pfam" id="PF00240">
    <property type="entry name" value="ubiquitin"/>
    <property type="match status" value="1"/>
</dbReference>
<sequence length="416" mass="44877">MRIAALSSVTSLSLANGNRIRTVRPLAPLSRLAELDLIGCYNLWEEDLPEDLALFPALSTVLLCPDDDGDEEDSFWHHSGRRFPTLPPPPLSSLPPPPPLSPLPLPTSLCPMRGDSRPSPQPPPQLPRGTFQVFVENLKGKSIVIEIGPDDTVEHLRLLIRERCWIPPSEQCLSCGGRILREGTRLREYGIGHGSVIRFWARIRGGSSAPPQPRTSSSSQGHPHGGSSLVDSLSSALWGEDMSEASSLAARALLREASAEALPFLRDGAALEFVDTPPRCGNFVGHDLSRKATSAHRVVSINLASRAKMMDPHAQGNWLGEYLSDMGVDTCLASECGFGTDAHLRSFVRGLSEHGFTAVGNVQRHGGALVAYKLGTLASNPKLISVGGEGRAAFVTITSEWTSRREDGAPSTDRQI</sequence>
<dbReference type="InterPro" id="IPR029071">
    <property type="entry name" value="Ubiquitin-like_domsf"/>
</dbReference>
<evidence type="ECO:0000313" key="4">
    <source>
        <dbReference type="Proteomes" id="UP001190700"/>
    </source>
</evidence>
<accession>A0AAE0L0E3</accession>
<protein>
    <recommendedName>
        <fullName evidence="2">Ubiquitin-like domain-containing protein</fullName>
    </recommendedName>
</protein>
<dbReference type="SMART" id="SM00213">
    <property type="entry name" value="UBQ"/>
    <property type="match status" value="1"/>
</dbReference>
<dbReference type="Proteomes" id="UP001190700">
    <property type="component" value="Unassembled WGS sequence"/>
</dbReference>
<dbReference type="InterPro" id="IPR019956">
    <property type="entry name" value="Ubiquitin_dom"/>
</dbReference>
<evidence type="ECO:0000259" key="2">
    <source>
        <dbReference type="PROSITE" id="PS50053"/>
    </source>
</evidence>
<keyword evidence="4" id="KW-1185">Reference proteome</keyword>
<feature type="compositionally biased region" description="Pro residues" evidence="1">
    <location>
        <begin position="87"/>
        <end position="105"/>
    </location>
</feature>
<dbReference type="PROSITE" id="PS50053">
    <property type="entry name" value="UBIQUITIN_2"/>
    <property type="match status" value="1"/>
</dbReference>
<feature type="region of interest" description="Disordered" evidence="1">
    <location>
        <begin position="206"/>
        <end position="231"/>
    </location>
</feature>
<feature type="region of interest" description="Disordered" evidence="1">
    <location>
        <begin position="87"/>
        <end position="129"/>
    </location>
</feature>
<evidence type="ECO:0000256" key="1">
    <source>
        <dbReference type="SAM" id="MobiDB-lite"/>
    </source>
</evidence>
<dbReference type="Gene3D" id="3.10.20.90">
    <property type="entry name" value="Phosphatidylinositol 3-kinase Catalytic Subunit, Chain A, domain 1"/>
    <property type="match status" value="1"/>
</dbReference>
<gene>
    <name evidence="3" type="ORF">CYMTET_24276</name>
</gene>
<reference evidence="3 4" key="1">
    <citation type="journal article" date="2015" name="Genome Biol. Evol.">
        <title>Comparative Genomics of a Bacterivorous Green Alga Reveals Evolutionary Causalities and Consequences of Phago-Mixotrophic Mode of Nutrition.</title>
        <authorList>
            <person name="Burns J.A."/>
            <person name="Paasch A."/>
            <person name="Narechania A."/>
            <person name="Kim E."/>
        </authorList>
    </citation>
    <scope>NUCLEOTIDE SEQUENCE [LARGE SCALE GENOMIC DNA]</scope>
    <source>
        <strain evidence="3 4">PLY_AMNH</strain>
    </source>
</reference>
<dbReference type="AlphaFoldDB" id="A0AAE0L0E3"/>
<dbReference type="PRINTS" id="PR00348">
    <property type="entry name" value="UBIQUITIN"/>
</dbReference>
<comment type="caution">
    <text evidence="3">The sequence shown here is derived from an EMBL/GenBank/DDBJ whole genome shotgun (WGS) entry which is preliminary data.</text>
</comment>
<name>A0AAE0L0E3_9CHLO</name>
<dbReference type="EMBL" id="LGRX02012587">
    <property type="protein sequence ID" value="KAK3267154.1"/>
    <property type="molecule type" value="Genomic_DNA"/>
</dbReference>
<organism evidence="3 4">
    <name type="scientific">Cymbomonas tetramitiformis</name>
    <dbReference type="NCBI Taxonomy" id="36881"/>
    <lineage>
        <taxon>Eukaryota</taxon>
        <taxon>Viridiplantae</taxon>
        <taxon>Chlorophyta</taxon>
        <taxon>Pyramimonadophyceae</taxon>
        <taxon>Pyramimonadales</taxon>
        <taxon>Pyramimonadaceae</taxon>
        <taxon>Cymbomonas</taxon>
    </lineage>
</organism>
<proteinExistence type="predicted"/>
<feature type="compositionally biased region" description="Low complexity" evidence="1">
    <location>
        <begin position="216"/>
        <end position="228"/>
    </location>
</feature>